<protein>
    <recommendedName>
        <fullName evidence="1">TPX2 central domain-containing protein</fullName>
    </recommendedName>
</protein>
<comment type="caution">
    <text evidence="2">The sequence shown here is derived from an EMBL/GenBank/DDBJ whole genome shotgun (WGS) entry which is preliminary data.</text>
</comment>
<proteinExistence type="predicted"/>
<dbReference type="InterPro" id="IPR027330">
    <property type="entry name" value="TPX2_central_dom"/>
</dbReference>
<dbReference type="Gramene" id="PHT73988">
    <property type="protein sequence ID" value="PHT73988"/>
    <property type="gene ID" value="T459_21265"/>
</dbReference>
<dbReference type="Proteomes" id="UP000222542">
    <property type="component" value="Unassembled WGS sequence"/>
</dbReference>
<reference evidence="2 3" key="2">
    <citation type="journal article" date="2017" name="Genome Biol.">
        <title>New reference genome sequences of hot pepper reveal the massive evolution of plant disease-resistance genes by retroduplication.</title>
        <authorList>
            <person name="Kim S."/>
            <person name="Park J."/>
            <person name="Yeom S.I."/>
            <person name="Kim Y.M."/>
            <person name="Seo E."/>
            <person name="Kim K.T."/>
            <person name="Kim M.S."/>
            <person name="Lee J.M."/>
            <person name="Cheong K."/>
            <person name="Shin H.S."/>
            <person name="Kim S.B."/>
            <person name="Han K."/>
            <person name="Lee J."/>
            <person name="Park M."/>
            <person name="Lee H.A."/>
            <person name="Lee H.Y."/>
            <person name="Lee Y."/>
            <person name="Oh S."/>
            <person name="Lee J.H."/>
            <person name="Choi E."/>
            <person name="Choi E."/>
            <person name="Lee S.E."/>
            <person name="Jeon J."/>
            <person name="Kim H."/>
            <person name="Choi G."/>
            <person name="Song H."/>
            <person name="Lee J."/>
            <person name="Lee S.C."/>
            <person name="Kwon J.K."/>
            <person name="Lee H.Y."/>
            <person name="Koo N."/>
            <person name="Hong Y."/>
            <person name="Kim R.W."/>
            <person name="Kang W.H."/>
            <person name="Huh J.H."/>
            <person name="Kang B.C."/>
            <person name="Yang T.J."/>
            <person name="Lee Y.H."/>
            <person name="Bennetzen J.L."/>
            <person name="Choi D."/>
        </authorList>
    </citation>
    <scope>NUCLEOTIDE SEQUENCE [LARGE SCALE GENOMIC DNA]</scope>
    <source>
        <strain evidence="3">cv. CM334</strain>
    </source>
</reference>
<dbReference type="AlphaFoldDB" id="A0A2G2YW39"/>
<dbReference type="PANTHER" id="PTHR14326:SF44">
    <property type="entry name" value="TARGETING PROTEIN FOR XKLP2"/>
    <property type="match status" value="1"/>
</dbReference>
<keyword evidence="3" id="KW-1185">Reference proteome</keyword>
<evidence type="ECO:0000313" key="3">
    <source>
        <dbReference type="Proteomes" id="UP000222542"/>
    </source>
</evidence>
<dbReference type="GO" id="GO:0060236">
    <property type="term" value="P:regulation of mitotic spindle organization"/>
    <property type="evidence" value="ECO:0007669"/>
    <property type="project" value="InterPro"/>
</dbReference>
<dbReference type="GO" id="GO:0005874">
    <property type="term" value="C:microtubule"/>
    <property type="evidence" value="ECO:0007669"/>
    <property type="project" value="InterPro"/>
</dbReference>
<dbReference type="GO" id="GO:0005819">
    <property type="term" value="C:spindle"/>
    <property type="evidence" value="ECO:0007669"/>
    <property type="project" value="InterPro"/>
</dbReference>
<name>A0A2G2YW39_CAPAN</name>
<dbReference type="Pfam" id="PF12214">
    <property type="entry name" value="TPX2_importin"/>
    <property type="match status" value="1"/>
</dbReference>
<dbReference type="STRING" id="4072.A0A2G2YW39"/>
<reference evidence="2 3" key="1">
    <citation type="journal article" date="2014" name="Nat. Genet.">
        <title>Genome sequence of the hot pepper provides insights into the evolution of pungency in Capsicum species.</title>
        <authorList>
            <person name="Kim S."/>
            <person name="Park M."/>
            <person name="Yeom S.I."/>
            <person name="Kim Y.M."/>
            <person name="Lee J.M."/>
            <person name="Lee H.A."/>
            <person name="Seo E."/>
            <person name="Choi J."/>
            <person name="Cheong K."/>
            <person name="Kim K.T."/>
            <person name="Jung K."/>
            <person name="Lee G.W."/>
            <person name="Oh S.K."/>
            <person name="Bae C."/>
            <person name="Kim S.B."/>
            <person name="Lee H.Y."/>
            <person name="Kim S.Y."/>
            <person name="Kim M.S."/>
            <person name="Kang B.C."/>
            <person name="Jo Y.D."/>
            <person name="Yang H.B."/>
            <person name="Jeong H.J."/>
            <person name="Kang W.H."/>
            <person name="Kwon J.K."/>
            <person name="Shin C."/>
            <person name="Lim J.Y."/>
            <person name="Park J.H."/>
            <person name="Huh J.H."/>
            <person name="Kim J.S."/>
            <person name="Kim B.D."/>
            <person name="Cohen O."/>
            <person name="Paran I."/>
            <person name="Suh M.C."/>
            <person name="Lee S.B."/>
            <person name="Kim Y.K."/>
            <person name="Shin Y."/>
            <person name="Noh S.J."/>
            <person name="Park J."/>
            <person name="Seo Y.S."/>
            <person name="Kwon S.Y."/>
            <person name="Kim H.A."/>
            <person name="Park J.M."/>
            <person name="Kim H.J."/>
            <person name="Choi S.B."/>
            <person name="Bosland P.W."/>
            <person name="Reeves G."/>
            <person name="Jo S.H."/>
            <person name="Lee B.W."/>
            <person name="Cho H.T."/>
            <person name="Choi H.S."/>
            <person name="Lee M.S."/>
            <person name="Yu Y."/>
            <person name="Do Choi Y."/>
            <person name="Park B.S."/>
            <person name="van Deynze A."/>
            <person name="Ashrafi H."/>
            <person name="Hill T."/>
            <person name="Kim W.T."/>
            <person name="Pai H.S."/>
            <person name="Ahn H.K."/>
            <person name="Yeam I."/>
            <person name="Giovannoni J.J."/>
            <person name="Rose J.K."/>
            <person name="Sorensen I."/>
            <person name="Lee S.J."/>
            <person name="Kim R.W."/>
            <person name="Choi I.Y."/>
            <person name="Choi B.S."/>
            <person name="Lim J.S."/>
            <person name="Lee Y.H."/>
            <person name="Choi D."/>
        </authorList>
    </citation>
    <scope>NUCLEOTIDE SEQUENCE [LARGE SCALE GENOMIC DNA]</scope>
    <source>
        <strain evidence="3">cv. CM334</strain>
    </source>
</reference>
<gene>
    <name evidence="2" type="ORF">T459_21265</name>
</gene>
<accession>A0A2G2YW39</accession>
<evidence type="ECO:0000313" key="2">
    <source>
        <dbReference type="EMBL" id="PHT73988.1"/>
    </source>
</evidence>
<sequence length="87" mass="10375">MYAREPVPPFVSIAEMMKKFQSSTREMKHKLILTRPKEPEFVTAQRVRPTRVKSSAELEEEMMAKIPKFKARPRNKKVIFFVIYIYI</sequence>
<dbReference type="PANTHER" id="PTHR14326">
    <property type="entry name" value="TARGETING PROTEIN FOR XKLP2"/>
    <property type="match status" value="1"/>
</dbReference>
<dbReference type="EMBL" id="AYRZ02000008">
    <property type="protein sequence ID" value="PHT73988.1"/>
    <property type="molecule type" value="Genomic_DNA"/>
</dbReference>
<evidence type="ECO:0000259" key="1">
    <source>
        <dbReference type="Pfam" id="PF12214"/>
    </source>
</evidence>
<dbReference type="InterPro" id="IPR009675">
    <property type="entry name" value="TPX2_fam"/>
</dbReference>
<organism evidence="2 3">
    <name type="scientific">Capsicum annuum</name>
    <name type="common">Capsicum pepper</name>
    <dbReference type="NCBI Taxonomy" id="4072"/>
    <lineage>
        <taxon>Eukaryota</taxon>
        <taxon>Viridiplantae</taxon>
        <taxon>Streptophyta</taxon>
        <taxon>Embryophyta</taxon>
        <taxon>Tracheophyta</taxon>
        <taxon>Spermatophyta</taxon>
        <taxon>Magnoliopsida</taxon>
        <taxon>eudicotyledons</taxon>
        <taxon>Gunneridae</taxon>
        <taxon>Pentapetalae</taxon>
        <taxon>asterids</taxon>
        <taxon>lamiids</taxon>
        <taxon>Solanales</taxon>
        <taxon>Solanaceae</taxon>
        <taxon>Solanoideae</taxon>
        <taxon>Capsiceae</taxon>
        <taxon>Capsicum</taxon>
    </lineage>
</organism>
<feature type="domain" description="TPX2 central" evidence="1">
    <location>
        <begin position="32"/>
        <end position="79"/>
    </location>
</feature>